<keyword evidence="2" id="KW-0012">Acyltransferase</keyword>
<evidence type="ECO:0000313" key="2">
    <source>
        <dbReference type="EMBL" id="MFD2233872.1"/>
    </source>
</evidence>
<dbReference type="InterPro" id="IPR036890">
    <property type="entry name" value="HATPase_C_sf"/>
</dbReference>
<keyword evidence="2" id="KW-0808">Transferase</keyword>
<gene>
    <name evidence="2" type="ORF">ACFSNB_08645</name>
</gene>
<feature type="domain" description="N-acetyltransferase" evidence="1">
    <location>
        <begin position="155"/>
        <end position="322"/>
    </location>
</feature>
<sequence length="486" mass="53241">MSETLLARLTVPARRPLVTPVRDFIRAVAELEGFAAKALVRLELLAEEACLLVIEQAFEPGDPGEIGVALLRQPGRLQVALEYKGLPVDFSRLPDGAGLGLTLMRGLAEQIEFLNLGKNGRRIVFSASLPVAPITDYLTAEERARPAAPAPTAPPRLRMMTPDDALALARCIYRSWGYTYAEFVYFPDRIREMLESGLMISCVAEAEGGEIVGHVALLRDGPEARIVESGIAVVDPRYRGHNLFKTMKQTLAEQAQARGLYGIYSEAMTLHPFTQKGNHALGAQETGFLLGFLPRDVDPRRIETCPQGDRAAVALYYLRTHPEPARAIHAPPHHRPLIEDLCRRLGLDRTFAEPGPAAEPGGETRLGVRVRPELGMAFLTVEAFGPDLVAQVRHHLIDLCCRRIDAIYLDLPLQDPATAAGCARLEALGLFFGGVIPELNRGDVLRLQYLNNLALNVEAIVTVSPAGRALLDHVVAERRRLTGQPP</sequence>
<dbReference type="CDD" id="cd04301">
    <property type="entry name" value="NAT_SF"/>
    <property type="match status" value="1"/>
</dbReference>
<keyword evidence="3" id="KW-1185">Reference proteome</keyword>
<evidence type="ECO:0000259" key="1">
    <source>
        <dbReference type="PROSITE" id="PS51186"/>
    </source>
</evidence>
<reference evidence="3" key="1">
    <citation type="journal article" date="2019" name="Int. J. Syst. Evol. Microbiol.">
        <title>The Global Catalogue of Microorganisms (GCM) 10K type strain sequencing project: providing services to taxonomists for standard genome sequencing and annotation.</title>
        <authorList>
            <consortium name="The Broad Institute Genomics Platform"/>
            <consortium name="The Broad Institute Genome Sequencing Center for Infectious Disease"/>
            <person name="Wu L."/>
            <person name="Ma J."/>
        </authorList>
    </citation>
    <scope>NUCLEOTIDE SEQUENCE [LARGE SCALE GENOMIC DNA]</scope>
    <source>
        <strain evidence="3">KCTC 15012</strain>
    </source>
</reference>
<dbReference type="RefSeq" id="WP_377315772.1">
    <property type="nucleotide sequence ID" value="NZ_JBHUIY010000014.1"/>
</dbReference>
<dbReference type="EMBL" id="JBHUIY010000014">
    <property type="protein sequence ID" value="MFD2233872.1"/>
    <property type="molecule type" value="Genomic_DNA"/>
</dbReference>
<dbReference type="SUPFAM" id="SSF55729">
    <property type="entry name" value="Acyl-CoA N-acyltransferases (Nat)"/>
    <property type="match status" value="1"/>
</dbReference>
<dbReference type="Pfam" id="PF13581">
    <property type="entry name" value="HATPase_c_2"/>
    <property type="match status" value="1"/>
</dbReference>
<accession>A0ABW5CAM1</accession>
<dbReference type="Gene3D" id="3.40.630.30">
    <property type="match status" value="1"/>
</dbReference>
<dbReference type="Pfam" id="PF00583">
    <property type="entry name" value="Acetyltransf_1"/>
    <property type="match status" value="1"/>
</dbReference>
<dbReference type="EC" id="2.3.1.-" evidence="2"/>
<dbReference type="InterPro" id="IPR000182">
    <property type="entry name" value="GNAT_dom"/>
</dbReference>
<dbReference type="PROSITE" id="PS51186">
    <property type="entry name" value="GNAT"/>
    <property type="match status" value="1"/>
</dbReference>
<dbReference type="InterPro" id="IPR016181">
    <property type="entry name" value="Acyl_CoA_acyltransferase"/>
</dbReference>
<organism evidence="2 3">
    <name type="scientific">Phaeospirillum tilakii</name>
    <dbReference type="NCBI Taxonomy" id="741673"/>
    <lineage>
        <taxon>Bacteria</taxon>
        <taxon>Pseudomonadati</taxon>
        <taxon>Pseudomonadota</taxon>
        <taxon>Alphaproteobacteria</taxon>
        <taxon>Rhodospirillales</taxon>
        <taxon>Rhodospirillaceae</taxon>
        <taxon>Phaeospirillum</taxon>
    </lineage>
</organism>
<evidence type="ECO:0000313" key="3">
    <source>
        <dbReference type="Proteomes" id="UP001597296"/>
    </source>
</evidence>
<name>A0ABW5CAM1_9PROT</name>
<proteinExistence type="predicted"/>
<dbReference type="Gene3D" id="3.30.565.10">
    <property type="entry name" value="Histidine kinase-like ATPase, C-terminal domain"/>
    <property type="match status" value="1"/>
</dbReference>
<comment type="caution">
    <text evidence="2">The sequence shown here is derived from an EMBL/GenBank/DDBJ whole genome shotgun (WGS) entry which is preliminary data.</text>
</comment>
<dbReference type="InterPro" id="IPR003594">
    <property type="entry name" value="HATPase_dom"/>
</dbReference>
<dbReference type="GO" id="GO:0016746">
    <property type="term" value="F:acyltransferase activity"/>
    <property type="evidence" value="ECO:0007669"/>
    <property type="project" value="UniProtKB-KW"/>
</dbReference>
<protein>
    <submittedName>
        <fullName evidence="2">GNAT family N-acetyltransferase</fullName>
        <ecNumber evidence="2">2.3.1.-</ecNumber>
    </submittedName>
</protein>
<dbReference type="Proteomes" id="UP001597296">
    <property type="component" value="Unassembled WGS sequence"/>
</dbReference>